<comment type="caution">
    <text evidence="3">The sequence shown here is derived from an EMBL/GenBank/DDBJ whole genome shotgun (WGS) entry which is preliminary data.</text>
</comment>
<dbReference type="RefSeq" id="XP_034013783.1">
    <property type="nucleotide sequence ID" value="XM_034153968.1"/>
</dbReference>
<dbReference type="Proteomes" id="UP000449547">
    <property type="component" value="Unassembled WGS sequence"/>
</dbReference>
<evidence type="ECO:0000313" key="4">
    <source>
        <dbReference type="Proteomes" id="UP000449547"/>
    </source>
</evidence>
<proteinExistence type="predicted"/>
<keyword evidence="4" id="KW-1185">Reference proteome</keyword>
<evidence type="ECO:0000256" key="2">
    <source>
        <dbReference type="SAM" id="Phobius"/>
    </source>
</evidence>
<feature type="compositionally biased region" description="Basic and acidic residues" evidence="1">
    <location>
        <begin position="91"/>
        <end position="178"/>
    </location>
</feature>
<feature type="compositionally biased region" description="Low complexity" evidence="1">
    <location>
        <begin position="200"/>
        <end position="213"/>
    </location>
</feature>
<feature type="transmembrane region" description="Helical" evidence="2">
    <location>
        <begin position="24"/>
        <end position="44"/>
    </location>
</feature>
<dbReference type="VEuPathDB" id="FungiDB:DIURU_001426"/>
<dbReference type="OMA" id="HIYMVAS"/>
<sequence>MSTRTADEKTEVQPRKHQVSTLKVVISLCLGAFLLGGFSVVCLNTRNVNIKLPKLGGCHEHKLAPERSYFYDDYFETTYAEYATELLKRDDNTDKTDDKTTDKKDDKTTDKKDDKTTDKKDDKTTDKKDDKTTDKKDDKTTDKKDDKTTDKKDDKTTDKPTATDEKKDDNTDKTDATDSPKGVVTKTRSKVQITVVKSNSRPSDMPSESESSSKGPTKPLDQAGVQFALALAGIVMLNMLAICIHHVYHVASDTSKSYRNVEQDISPF</sequence>
<dbReference type="EMBL" id="SWFT01000044">
    <property type="protein sequence ID" value="KAA8905623.1"/>
    <property type="molecule type" value="Genomic_DNA"/>
</dbReference>
<keyword evidence="2" id="KW-0812">Transmembrane</keyword>
<dbReference type="OrthoDB" id="4026482at2759"/>
<dbReference type="AlphaFoldDB" id="A0A642UU47"/>
<keyword evidence="2" id="KW-0472">Membrane</keyword>
<organism evidence="3 4">
    <name type="scientific">Diutina rugosa</name>
    <name type="common">Yeast</name>
    <name type="synonym">Candida rugosa</name>
    <dbReference type="NCBI Taxonomy" id="5481"/>
    <lineage>
        <taxon>Eukaryota</taxon>
        <taxon>Fungi</taxon>
        <taxon>Dikarya</taxon>
        <taxon>Ascomycota</taxon>
        <taxon>Saccharomycotina</taxon>
        <taxon>Pichiomycetes</taxon>
        <taxon>Debaryomycetaceae</taxon>
        <taxon>Diutina</taxon>
    </lineage>
</organism>
<feature type="compositionally biased region" description="Polar residues" evidence="1">
    <location>
        <begin position="190"/>
        <end position="199"/>
    </location>
</feature>
<feature type="region of interest" description="Disordered" evidence="1">
    <location>
        <begin position="91"/>
        <end position="218"/>
    </location>
</feature>
<protein>
    <submittedName>
        <fullName evidence="3">Uncharacterized protein</fullName>
    </submittedName>
</protein>
<evidence type="ECO:0000256" key="1">
    <source>
        <dbReference type="SAM" id="MobiDB-lite"/>
    </source>
</evidence>
<reference evidence="3 4" key="1">
    <citation type="submission" date="2019-07" db="EMBL/GenBank/DDBJ databases">
        <title>Genome assembly of two rare yeast pathogens: Diutina rugosa and Trichomonascus ciferrii.</title>
        <authorList>
            <person name="Mixao V."/>
            <person name="Saus E."/>
            <person name="Hansen A."/>
            <person name="Lass-Flor C."/>
            <person name="Gabaldon T."/>
        </authorList>
    </citation>
    <scope>NUCLEOTIDE SEQUENCE [LARGE SCALE GENOMIC DNA]</scope>
    <source>
        <strain evidence="3 4">CBS 613</strain>
    </source>
</reference>
<feature type="transmembrane region" description="Helical" evidence="2">
    <location>
        <begin position="227"/>
        <end position="248"/>
    </location>
</feature>
<gene>
    <name evidence="3" type="ORF">DIURU_001426</name>
</gene>
<evidence type="ECO:0000313" key="3">
    <source>
        <dbReference type="EMBL" id="KAA8905623.1"/>
    </source>
</evidence>
<accession>A0A642UU47</accession>
<name>A0A642UU47_DIURU</name>
<dbReference type="GeneID" id="54780079"/>
<keyword evidence="2" id="KW-1133">Transmembrane helix</keyword>